<keyword evidence="1" id="KW-1133">Transmembrane helix</keyword>
<keyword evidence="1" id="KW-0472">Membrane</keyword>
<dbReference type="EMBL" id="JAVBIB010000012">
    <property type="protein sequence ID" value="MDV2419769.1"/>
    <property type="molecule type" value="Genomic_DNA"/>
</dbReference>
<dbReference type="Proteomes" id="UP001185706">
    <property type="component" value="Unassembled WGS sequence"/>
</dbReference>
<comment type="caution">
    <text evidence="2">The sequence shown here is derived from an EMBL/GenBank/DDBJ whole genome shotgun (WGS) entry which is preliminary data.</text>
</comment>
<proteinExistence type="predicted"/>
<evidence type="ECO:0000313" key="2">
    <source>
        <dbReference type="EMBL" id="MDV2419769.1"/>
    </source>
</evidence>
<name>A0AAE4NL18_9CORY</name>
<accession>A0AAE4NL18</accession>
<keyword evidence="1" id="KW-0812">Transmembrane</keyword>
<gene>
    <name evidence="2" type="ORF">RAE03_08285</name>
</gene>
<dbReference type="AlphaFoldDB" id="A0AAE4NL18"/>
<evidence type="ECO:0000313" key="3">
    <source>
        <dbReference type="Proteomes" id="UP001185706"/>
    </source>
</evidence>
<dbReference type="RefSeq" id="WP_239282754.1">
    <property type="nucleotide sequence ID" value="NZ_JAVBIA010000021.1"/>
</dbReference>
<organism evidence="2 3">
    <name type="scientific">Corynebacterium tuberculostearicum</name>
    <dbReference type="NCBI Taxonomy" id="38304"/>
    <lineage>
        <taxon>Bacteria</taxon>
        <taxon>Bacillati</taxon>
        <taxon>Actinomycetota</taxon>
        <taxon>Actinomycetes</taxon>
        <taxon>Mycobacteriales</taxon>
        <taxon>Corynebacteriaceae</taxon>
        <taxon>Corynebacterium</taxon>
    </lineage>
</organism>
<protein>
    <submittedName>
        <fullName evidence="2">Uncharacterized protein</fullName>
    </submittedName>
</protein>
<sequence length="97" mass="10609">MKERTIIPGILLGIVLGVGTLYGGVLLSTWLPIPFVFYGLPLPSLVALGVLAMFVYMLKKDRLSDRSWRAFAFTFAAAFVVSAFLWVSTISGYGNFA</sequence>
<feature type="transmembrane region" description="Helical" evidence="1">
    <location>
        <begin position="70"/>
        <end position="93"/>
    </location>
</feature>
<reference evidence="2" key="1">
    <citation type="submission" date="2023-08" db="EMBL/GenBank/DDBJ databases">
        <title>Genomic characterization of the C. tuberculostearicum species complex, a ubiquitous member of the human skin microbiome.</title>
        <authorList>
            <person name="Ahmed N."/>
            <person name="Deming C."/>
            <person name="Conlan S."/>
            <person name="Segre J."/>
        </authorList>
    </citation>
    <scope>NUCLEOTIDE SEQUENCE</scope>
    <source>
        <strain evidence="2">CTNIH22</strain>
    </source>
</reference>
<feature type="transmembrane region" description="Helical" evidence="1">
    <location>
        <begin position="7"/>
        <end position="30"/>
    </location>
</feature>
<evidence type="ECO:0000256" key="1">
    <source>
        <dbReference type="SAM" id="Phobius"/>
    </source>
</evidence>
<feature type="transmembrane region" description="Helical" evidence="1">
    <location>
        <begin position="36"/>
        <end position="58"/>
    </location>
</feature>